<dbReference type="Gene3D" id="3.10.450.40">
    <property type="match status" value="1"/>
</dbReference>
<dbReference type="Gramene" id="Dexi1B01G0027200.1">
    <property type="protein sequence ID" value="Dexi1B01G0027200.1:cds"/>
    <property type="gene ID" value="Dexi1B01G0027200"/>
</dbReference>
<evidence type="ECO:0000256" key="1">
    <source>
        <dbReference type="ARBA" id="ARBA00004229"/>
    </source>
</evidence>
<sequence>MHFTSPRAHAMAAPTVARPRVLPCARLASRCCLLVLLGRGRGRGHGHGRAVAAVRAREQGAATPDPAAILRRPDVSTTTSAEEERETDAGSSLDVPVVEEEAQAREEEGIQGRRKVPEREWVDWEDLILEDTVPLVGFVRMILHSGKYESGDRLSPEHEKAILERLLPYHPQYEKKIGCGIDYITVGLHPEFESSRCLFIVRKDGERIDFSFWKCVKGLIRQKYPMYADSFILRHFRRRQDY</sequence>
<comment type="subcellular location">
    <subcellularLocation>
        <location evidence="1">Plastid</location>
        <location evidence="1">Chloroplast</location>
    </subcellularLocation>
</comment>
<dbReference type="PANTHER" id="PTHR33415">
    <property type="entry name" value="PROTEIN EMBRYO DEFECTIVE 514"/>
    <property type="match status" value="1"/>
</dbReference>
<dbReference type="Proteomes" id="UP000636709">
    <property type="component" value="Unassembled WGS sequence"/>
</dbReference>
<dbReference type="EMBL" id="JACEFO010001619">
    <property type="protein sequence ID" value="KAF8730288.1"/>
    <property type="molecule type" value="Genomic_DNA"/>
</dbReference>
<comment type="caution">
    <text evidence="6">The sequence shown here is derived from an EMBL/GenBank/DDBJ whole genome shotgun (WGS) entry which is preliminary data.</text>
</comment>
<name>A0A835F6S8_9POAL</name>
<dbReference type="GO" id="GO:1901259">
    <property type="term" value="P:chloroplast rRNA processing"/>
    <property type="evidence" value="ECO:0007669"/>
    <property type="project" value="UniProtKB-ARBA"/>
</dbReference>
<feature type="region of interest" description="Disordered" evidence="5">
    <location>
        <begin position="56"/>
        <end position="112"/>
    </location>
</feature>
<dbReference type="GO" id="GO:0009658">
    <property type="term" value="P:chloroplast organization"/>
    <property type="evidence" value="ECO:0007669"/>
    <property type="project" value="TreeGrafter"/>
</dbReference>
<dbReference type="GO" id="GO:0009507">
    <property type="term" value="C:chloroplast"/>
    <property type="evidence" value="ECO:0007669"/>
    <property type="project" value="UniProtKB-SubCell"/>
</dbReference>
<keyword evidence="2" id="KW-0150">Chloroplast</keyword>
<keyword evidence="7" id="KW-1185">Reference proteome</keyword>
<evidence type="ECO:0000313" key="6">
    <source>
        <dbReference type="EMBL" id="KAF8730288.1"/>
    </source>
</evidence>
<dbReference type="Pfam" id="PF11523">
    <property type="entry name" value="DUF3223"/>
    <property type="match status" value="1"/>
</dbReference>
<protein>
    <recommendedName>
        <fullName evidence="8">DCL protein</fullName>
    </recommendedName>
</protein>
<keyword evidence="4" id="KW-0809">Transit peptide</keyword>
<organism evidence="6 7">
    <name type="scientific">Digitaria exilis</name>
    <dbReference type="NCBI Taxonomy" id="1010633"/>
    <lineage>
        <taxon>Eukaryota</taxon>
        <taxon>Viridiplantae</taxon>
        <taxon>Streptophyta</taxon>
        <taxon>Embryophyta</taxon>
        <taxon>Tracheophyta</taxon>
        <taxon>Spermatophyta</taxon>
        <taxon>Magnoliopsida</taxon>
        <taxon>Liliopsida</taxon>
        <taxon>Poales</taxon>
        <taxon>Poaceae</taxon>
        <taxon>PACMAD clade</taxon>
        <taxon>Panicoideae</taxon>
        <taxon>Panicodae</taxon>
        <taxon>Paniceae</taxon>
        <taxon>Anthephorinae</taxon>
        <taxon>Digitaria</taxon>
    </lineage>
</organism>
<evidence type="ECO:0000256" key="3">
    <source>
        <dbReference type="ARBA" id="ARBA00022640"/>
    </source>
</evidence>
<proteinExistence type="predicted"/>
<dbReference type="InterPro" id="IPR044673">
    <property type="entry name" value="DCL-like"/>
</dbReference>
<evidence type="ECO:0000256" key="2">
    <source>
        <dbReference type="ARBA" id="ARBA00022528"/>
    </source>
</evidence>
<dbReference type="AlphaFoldDB" id="A0A835F6S8"/>
<feature type="compositionally biased region" description="Basic and acidic residues" evidence="5">
    <location>
        <begin position="102"/>
        <end position="112"/>
    </location>
</feature>
<evidence type="ECO:0000256" key="4">
    <source>
        <dbReference type="ARBA" id="ARBA00022946"/>
    </source>
</evidence>
<dbReference type="OrthoDB" id="409625at2759"/>
<reference evidence="6" key="1">
    <citation type="submission" date="2020-07" db="EMBL/GenBank/DDBJ databases">
        <title>Genome sequence and genetic diversity analysis of an under-domesticated orphan crop, white fonio (Digitaria exilis).</title>
        <authorList>
            <person name="Bennetzen J.L."/>
            <person name="Chen S."/>
            <person name="Ma X."/>
            <person name="Wang X."/>
            <person name="Yssel A.E.J."/>
            <person name="Chaluvadi S.R."/>
            <person name="Johnson M."/>
            <person name="Gangashetty P."/>
            <person name="Hamidou F."/>
            <person name="Sanogo M.D."/>
            <person name="Zwaenepoel A."/>
            <person name="Wallace J."/>
            <person name="Van De Peer Y."/>
            <person name="Van Deynze A."/>
        </authorList>
    </citation>
    <scope>NUCLEOTIDE SEQUENCE</scope>
    <source>
        <tissue evidence="6">Leaves</tissue>
    </source>
</reference>
<evidence type="ECO:0008006" key="8">
    <source>
        <dbReference type="Google" id="ProtNLM"/>
    </source>
</evidence>
<keyword evidence="3" id="KW-0934">Plastid</keyword>
<evidence type="ECO:0000313" key="7">
    <source>
        <dbReference type="Proteomes" id="UP000636709"/>
    </source>
</evidence>
<accession>A0A835F6S8</accession>
<evidence type="ECO:0000256" key="5">
    <source>
        <dbReference type="SAM" id="MobiDB-lite"/>
    </source>
</evidence>
<dbReference type="PANTHER" id="PTHR33415:SF15">
    <property type="entry name" value="PROTEIN DCL HOMOLOG, CHLOROPLASTIC"/>
    <property type="match status" value="1"/>
</dbReference>
<dbReference type="FunFam" id="3.10.450.40:FF:000008">
    <property type="entry name" value="Protein DCL, chloroplastic"/>
    <property type="match status" value="1"/>
</dbReference>
<gene>
    <name evidence="6" type="ORF">HU200_017272</name>
</gene>